<gene>
    <name evidence="1" type="ORF">M9Y10_041872</name>
</gene>
<evidence type="ECO:0000313" key="1">
    <source>
        <dbReference type="EMBL" id="KAK8886409.1"/>
    </source>
</evidence>
<reference evidence="1 2" key="1">
    <citation type="submission" date="2024-04" db="EMBL/GenBank/DDBJ databases">
        <title>Tritrichomonas musculus Genome.</title>
        <authorList>
            <person name="Alves-Ferreira E."/>
            <person name="Grigg M."/>
            <person name="Lorenzi H."/>
            <person name="Galac M."/>
        </authorList>
    </citation>
    <scope>NUCLEOTIDE SEQUENCE [LARGE SCALE GENOMIC DNA]</scope>
    <source>
        <strain evidence="1 2">EAF2021</strain>
    </source>
</reference>
<organism evidence="1 2">
    <name type="scientific">Tritrichomonas musculus</name>
    <dbReference type="NCBI Taxonomy" id="1915356"/>
    <lineage>
        <taxon>Eukaryota</taxon>
        <taxon>Metamonada</taxon>
        <taxon>Parabasalia</taxon>
        <taxon>Tritrichomonadida</taxon>
        <taxon>Tritrichomonadidae</taxon>
        <taxon>Tritrichomonas</taxon>
    </lineage>
</organism>
<evidence type="ECO:0000313" key="2">
    <source>
        <dbReference type="Proteomes" id="UP001470230"/>
    </source>
</evidence>
<name>A0ABR2K5M7_9EUKA</name>
<accession>A0ABR2K5M7</accession>
<keyword evidence="2" id="KW-1185">Reference proteome</keyword>
<sequence length="175" mass="20563">MDDICKYARYTKYEQFGIVVIDFINRDVIACYTKETGVILLYKTKQDNCSKKTFPKGYLGKYKTIYYNPSYNTDGILMSTSFGGAESDSYNYSDHVDGEYTDNNDLWQDCVENMLRNILEKQINKLIEGNLPKEIMEQLLVLKENFKRKVCTQDLEERLYNICKQICKLDAQYYS</sequence>
<comment type="caution">
    <text evidence="1">The sequence shown here is derived from an EMBL/GenBank/DDBJ whole genome shotgun (WGS) entry which is preliminary data.</text>
</comment>
<proteinExistence type="predicted"/>
<protein>
    <submittedName>
        <fullName evidence="1">Uncharacterized protein</fullName>
    </submittedName>
</protein>
<dbReference type="Proteomes" id="UP001470230">
    <property type="component" value="Unassembled WGS sequence"/>
</dbReference>
<dbReference type="EMBL" id="JAPFFF010000007">
    <property type="protein sequence ID" value="KAK8886409.1"/>
    <property type="molecule type" value="Genomic_DNA"/>
</dbReference>